<proteinExistence type="predicted"/>
<dbReference type="AlphaFoldDB" id="A0A415FSB0"/>
<organism evidence="2 3">
    <name type="scientific">Bacteroides xylanisolvens</name>
    <dbReference type="NCBI Taxonomy" id="371601"/>
    <lineage>
        <taxon>Bacteria</taxon>
        <taxon>Pseudomonadati</taxon>
        <taxon>Bacteroidota</taxon>
        <taxon>Bacteroidia</taxon>
        <taxon>Bacteroidales</taxon>
        <taxon>Bacteroidaceae</taxon>
        <taxon>Bacteroides</taxon>
    </lineage>
</organism>
<dbReference type="Proteomes" id="UP000487596">
    <property type="component" value="Unassembled WGS sequence"/>
</dbReference>
<dbReference type="EMBL" id="WDEH01000002">
    <property type="protein sequence ID" value="KAB6143059.1"/>
    <property type="molecule type" value="Genomic_DNA"/>
</dbReference>
<dbReference type="EMBL" id="QRNE01000070">
    <property type="protein sequence ID" value="RHK25751.1"/>
    <property type="molecule type" value="Genomic_DNA"/>
</dbReference>
<evidence type="ECO:0000313" key="3">
    <source>
        <dbReference type="Proteomes" id="UP000285503"/>
    </source>
</evidence>
<comment type="caution">
    <text evidence="2">The sequence shown here is derived from an EMBL/GenBank/DDBJ whole genome shotgun (WGS) entry which is preliminary data.</text>
</comment>
<evidence type="ECO:0000313" key="4">
    <source>
        <dbReference type="Proteomes" id="UP000487596"/>
    </source>
</evidence>
<dbReference type="Proteomes" id="UP000285503">
    <property type="component" value="Unassembled WGS sequence"/>
</dbReference>
<gene>
    <name evidence="2" type="ORF">DW075_13440</name>
    <name evidence="1" type="ORF">GA424_02175</name>
</gene>
<evidence type="ECO:0000313" key="1">
    <source>
        <dbReference type="EMBL" id="KAB6143059.1"/>
    </source>
</evidence>
<reference evidence="2 3" key="1">
    <citation type="submission" date="2018-08" db="EMBL/GenBank/DDBJ databases">
        <title>A genome reference for cultivated species of the human gut microbiota.</title>
        <authorList>
            <person name="Zou Y."/>
            <person name="Xue W."/>
            <person name="Luo G."/>
        </authorList>
    </citation>
    <scope>NUCLEOTIDE SEQUENCE [LARGE SCALE GENOMIC DNA]</scope>
    <source>
        <strain evidence="2 3">AF46-11NS</strain>
    </source>
</reference>
<sequence length="69" mass="7855">MNIGYFALFFPFAGRNALILTSYKKEERSPNFGHETGLKLQKPGHKTSAYIFIFLSGSFLAHWRLSITS</sequence>
<reference evidence="1 4" key="2">
    <citation type="journal article" date="2019" name="Nat. Med.">
        <title>A library of human gut bacterial isolates paired with longitudinal multiomics data enables mechanistic microbiome research.</title>
        <authorList>
            <person name="Poyet M."/>
            <person name="Groussin M."/>
            <person name="Gibbons S.M."/>
            <person name="Avila-Pacheco J."/>
            <person name="Jiang X."/>
            <person name="Kearney S.M."/>
            <person name="Perrotta A.R."/>
            <person name="Berdy B."/>
            <person name="Zhao S."/>
            <person name="Lieberman T.D."/>
            <person name="Swanson P.K."/>
            <person name="Smith M."/>
            <person name="Roesemann S."/>
            <person name="Alexander J.E."/>
            <person name="Rich S.A."/>
            <person name="Livny J."/>
            <person name="Vlamakis H."/>
            <person name="Clish C."/>
            <person name="Bullock K."/>
            <person name="Deik A."/>
            <person name="Scott J."/>
            <person name="Pierce K.A."/>
            <person name="Xavier R.J."/>
            <person name="Alm E.J."/>
        </authorList>
    </citation>
    <scope>NUCLEOTIDE SEQUENCE [LARGE SCALE GENOMIC DNA]</scope>
    <source>
        <strain evidence="1 4">BIOML-A62</strain>
    </source>
</reference>
<name>A0A415FSB0_9BACE</name>
<accession>A0A415FSB0</accession>
<protein>
    <submittedName>
        <fullName evidence="2">Uncharacterized protein</fullName>
    </submittedName>
</protein>
<evidence type="ECO:0000313" key="2">
    <source>
        <dbReference type="EMBL" id="RHK25751.1"/>
    </source>
</evidence>